<dbReference type="Pfam" id="PF02626">
    <property type="entry name" value="CT_A_B"/>
    <property type="match status" value="1"/>
</dbReference>
<protein>
    <submittedName>
        <fullName evidence="6">Allophanate hydrolase</fullName>
    </submittedName>
</protein>
<dbReference type="EMBL" id="LT985188">
    <property type="protein sequence ID" value="SPD88877.1"/>
    <property type="molecule type" value="Genomic_DNA"/>
</dbReference>
<dbReference type="PANTHER" id="PTHR43309:SF3">
    <property type="entry name" value="5-OXOPROLINASE SUBUNIT C"/>
    <property type="match status" value="1"/>
</dbReference>
<dbReference type="AlphaFoldDB" id="A0A2N9JN32"/>
<evidence type="ECO:0000259" key="5">
    <source>
        <dbReference type="SMART" id="SM00797"/>
    </source>
</evidence>
<sequence>MADDRRVLPMGDRAWLVELPDLDDALRLFASLTAAHLPGVVEAVPAARTVLVKFDPLTTTADELGTRLASLPAAPKAAASGRLVTIAVHYDGDDLAEVAELLGLSESEVIDRHTAATYRVAFGGFAPGFAYLTGGDPIFDVPRRSSPRTRIAAGSVALAGRFSAVYPRESPGGWQLIGRTDQAMWNLDRDPPAALQPGDRVRFVEAGEPPSVEPAETPTDPPPVEPVETPAAALEIVSVGAQALLQDDGRPGMAAMGVPGSGALDRFALHQANRLVGNPSGTVAIEFAFGGAVRALADVVVCVSGERTSVALTHADGRTTAITHPTPVHLHCGDTLTISPGRGARTYLAVRGGFDVPAVLGSRSSDVLSGIGPAPLRAGAGLAIAAPAGPSTVGEPEPWPRRLSAGVIELPVMLGPRDDWFTDVDELFAQPWTVTPQSNRVGLRLRGHRPLTRAIDHELSSEGMVAGVIQVPPDGQPVLFLADHPVTGGYPVIAVLHSSALDKAGQLAPDQVVRFVRASGSTPQ</sequence>
<dbReference type="SUPFAM" id="SSF50891">
    <property type="entry name" value="Cyclophilin-like"/>
    <property type="match status" value="2"/>
</dbReference>
<evidence type="ECO:0000313" key="6">
    <source>
        <dbReference type="EMBL" id="SPD88877.1"/>
    </source>
</evidence>
<keyword evidence="3" id="KW-0067">ATP-binding</keyword>
<keyword evidence="7" id="KW-1185">Reference proteome</keyword>
<evidence type="ECO:0000256" key="3">
    <source>
        <dbReference type="ARBA" id="ARBA00022840"/>
    </source>
</evidence>
<dbReference type="SUPFAM" id="SSF160467">
    <property type="entry name" value="PH0987 N-terminal domain-like"/>
    <property type="match status" value="1"/>
</dbReference>
<reference evidence="6 7" key="1">
    <citation type="submission" date="2018-02" db="EMBL/GenBank/DDBJ databases">
        <authorList>
            <person name="Cohen D.B."/>
            <person name="Kent A.D."/>
        </authorList>
    </citation>
    <scope>NUCLEOTIDE SEQUENCE [LARGE SCALE GENOMIC DNA]</scope>
    <source>
        <strain evidence="6">1</strain>
    </source>
</reference>
<dbReference type="SMART" id="SM00797">
    <property type="entry name" value="AHS2"/>
    <property type="match status" value="1"/>
</dbReference>
<dbReference type="InterPro" id="IPR052708">
    <property type="entry name" value="PxpC"/>
</dbReference>
<dbReference type="GO" id="GO:0005524">
    <property type="term" value="F:ATP binding"/>
    <property type="evidence" value="ECO:0007669"/>
    <property type="project" value="UniProtKB-KW"/>
</dbReference>
<dbReference type="Pfam" id="PF02682">
    <property type="entry name" value="CT_C_D"/>
    <property type="match status" value="1"/>
</dbReference>
<evidence type="ECO:0000256" key="1">
    <source>
        <dbReference type="ARBA" id="ARBA00022741"/>
    </source>
</evidence>
<dbReference type="KEGG" id="mgg:MPLG2_3847"/>
<dbReference type="Gene3D" id="2.40.100.10">
    <property type="entry name" value="Cyclophilin-like"/>
    <property type="match status" value="2"/>
</dbReference>
<dbReference type="InterPro" id="IPR003833">
    <property type="entry name" value="CT_C_D"/>
</dbReference>
<dbReference type="Gene3D" id="3.30.1360.40">
    <property type="match status" value="1"/>
</dbReference>
<dbReference type="InterPro" id="IPR003778">
    <property type="entry name" value="CT_A_B"/>
</dbReference>
<gene>
    <name evidence="6" type="ORF">MPLG2_3847</name>
</gene>
<dbReference type="NCBIfam" id="TIGR00724">
    <property type="entry name" value="urea_amlyse_rel"/>
    <property type="match status" value="1"/>
</dbReference>
<feature type="domain" description="Carboxyltransferase" evidence="4">
    <location>
        <begin position="5"/>
        <end position="195"/>
    </location>
</feature>
<dbReference type="RefSeq" id="WP_105187283.1">
    <property type="nucleotide sequence ID" value="NZ_BAAAGO010000026.1"/>
</dbReference>
<dbReference type="SMART" id="SM00796">
    <property type="entry name" value="AHS1"/>
    <property type="match status" value="1"/>
</dbReference>
<evidence type="ECO:0000259" key="4">
    <source>
        <dbReference type="SMART" id="SM00796"/>
    </source>
</evidence>
<keyword evidence="2 6" id="KW-0378">Hydrolase</keyword>
<organism evidence="6 7">
    <name type="scientific">Micropruina glycogenica</name>
    <dbReference type="NCBI Taxonomy" id="75385"/>
    <lineage>
        <taxon>Bacteria</taxon>
        <taxon>Bacillati</taxon>
        <taxon>Actinomycetota</taxon>
        <taxon>Actinomycetes</taxon>
        <taxon>Propionibacteriales</taxon>
        <taxon>Nocardioidaceae</taxon>
        <taxon>Micropruina</taxon>
    </lineage>
</organism>
<dbReference type="OrthoDB" id="9768696at2"/>
<keyword evidence="1" id="KW-0547">Nucleotide-binding</keyword>
<proteinExistence type="predicted"/>
<feature type="domain" description="Carboxyltransferase" evidence="5">
    <location>
        <begin position="255"/>
        <end position="522"/>
    </location>
</feature>
<name>A0A2N9JN32_9ACTN</name>
<dbReference type="Proteomes" id="UP000238164">
    <property type="component" value="Chromosome 1"/>
</dbReference>
<dbReference type="PANTHER" id="PTHR43309">
    <property type="entry name" value="5-OXOPROLINASE SUBUNIT C"/>
    <property type="match status" value="1"/>
</dbReference>
<evidence type="ECO:0000256" key="2">
    <source>
        <dbReference type="ARBA" id="ARBA00022801"/>
    </source>
</evidence>
<evidence type="ECO:0000313" key="7">
    <source>
        <dbReference type="Proteomes" id="UP000238164"/>
    </source>
</evidence>
<accession>A0A2N9JN32</accession>
<dbReference type="InterPro" id="IPR029000">
    <property type="entry name" value="Cyclophilin-like_dom_sf"/>
</dbReference>
<dbReference type="GO" id="GO:0016787">
    <property type="term" value="F:hydrolase activity"/>
    <property type="evidence" value="ECO:0007669"/>
    <property type="project" value="UniProtKB-KW"/>
</dbReference>